<feature type="transmembrane region" description="Helical" evidence="9">
    <location>
        <begin position="28"/>
        <end position="49"/>
    </location>
</feature>
<evidence type="ECO:0000256" key="8">
    <source>
        <dbReference type="ARBA" id="ARBA00023136"/>
    </source>
</evidence>
<comment type="pathway">
    <text evidence="3">Secondary metabolite biosynthesis.</text>
</comment>
<keyword evidence="5" id="KW-0808">Transferase</keyword>
<dbReference type="Gene3D" id="1.20.120.1780">
    <property type="entry name" value="UbiA prenyltransferase"/>
    <property type="match status" value="1"/>
</dbReference>
<feature type="transmembrane region" description="Helical" evidence="9">
    <location>
        <begin position="102"/>
        <end position="120"/>
    </location>
</feature>
<dbReference type="Proteomes" id="UP000696280">
    <property type="component" value="Unassembled WGS sequence"/>
</dbReference>
<feature type="transmembrane region" description="Helical" evidence="9">
    <location>
        <begin position="61"/>
        <end position="81"/>
    </location>
</feature>
<dbReference type="GO" id="GO:0005743">
    <property type="term" value="C:mitochondrial inner membrane"/>
    <property type="evidence" value="ECO:0007669"/>
    <property type="project" value="TreeGrafter"/>
</dbReference>
<feature type="transmembrane region" description="Helical" evidence="9">
    <location>
        <begin position="235"/>
        <end position="255"/>
    </location>
</feature>
<gene>
    <name evidence="10" type="ORF">HYFRA_00001797</name>
</gene>
<feature type="transmembrane region" description="Helical" evidence="9">
    <location>
        <begin position="289"/>
        <end position="309"/>
    </location>
</feature>
<organism evidence="10 11">
    <name type="scientific">Hymenoscyphus fraxineus</name>
    <dbReference type="NCBI Taxonomy" id="746836"/>
    <lineage>
        <taxon>Eukaryota</taxon>
        <taxon>Fungi</taxon>
        <taxon>Dikarya</taxon>
        <taxon>Ascomycota</taxon>
        <taxon>Pezizomycotina</taxon>
        <taxon>Leotiomycetes</taxon>
        <taxon>Helotiales</taxon>
        <taxon>Helotiaceae</taxon>
        <taxon>Hymenoscyphus</taxon>
    </lineage>
</organism>
<keyword evidence="11" id="KW-1185">Reference proteome</keyword>
<dbReference type="Gene3D" id="1.10.357.140">
    <property type="entry name" value="UbiA prenyltransferase"/>
    <property type="match status" value="1"/>
</dbReference>
<evidence type="ECO:0000256" key="4">
    <source>
        <dbReference type="ARBA" id="ARBA00005985"/>
    </source>
</evidence>
<evidence type="ECO:0000256" key="5">
    <source>
        <dbReference type="ARBA" id="ARBA00022679"/>
    </source>
</evidence>
<feature type="transmembrane region" description="Helical" evidence="9">
    <location>
        <begin position="155"/>
        <end position="174"/>
    </location>
</feature>
<feature type="transmembrane region" description="Helical" evidence="9">
    <location>
        <begin position="261"/>
        <end position="282"/>
    </location>
</feature>
<evidence type="ECO:0000313" key="10">
    <source>
        <dbReference type="EMBL" id="CAG8948677.1"/>
    </source>
</evidence>
<dbReference type="PANTHER" id="PTHR11048:SF28">
    <property type="entry name" value="4-HYDROXYBENZOATE POLYPRENYLTRANSFERASE, MITOCHONDRIAL"/>
    <property type="match status" value="1"/>
</dbReference>
<comment type="subcellular location">
    <subcellularLocation>
        <location evidence="2">Membrane</location>
        <topology evidence="2">Multi-pass membrane protein</topology>
    </subcellularLocation>
</comment>
<evidence type="ECO:0000256" key="2">
    <source>
        <dbReference type="ARBA" id="ARBA00004141"/>
    </source>
</evidence>
<keyword evidence="7 9" id="KW-1133">Transmembrane helix</keyword>
<dbReference type="InterPro" id="IPR044878">
    <property type="entry name" value="UbiA_sf"/>
</dbReference>
<dbReference type="FunFam" id="1.20.120.1780:FF:000001">
    <property type="entry name" value="4-hydroxybenzoate octaprenyltransferase"/>
    <property type="match status" value="1"/>
</dbReference>
<proteinExistence type="inferred from homology"/>
<sequence>MKLLMPTKLEFMKATLPYAQLIRFNKPIGVIIIFFPYAYGSIFACIAQPTVTRNKSLLEPLILFLGTFLLRSWACAINDIADRDLDKMVSRCNQRPMARGAITVRNAYTFTAIPFLAWFCVMKTCFPGFLFYGIPLSALVAVYPYTKRVTFYTPVFLGITFAWGSLVGCAAMGVDPIQLIQTKPSTSGAGLLSVFCYHVIWTVIFETVYAFQDIEDDTKAGIKSMAIRYRHHSKLWLGGFGVMQVMILVLLGYSIEASGVYYLGAPVLNAILLMWMIGGVNLKSPEECGWWFANGPLVVGLSMSATLLWECTTRAEKLNQAGSKID</sequence>
<dbReference type="GO" id="GO:0006744">
    <property type="term" value="P:ubiquinone biosynthetic process"/>
    <property type="evidence" value="ECO:0007669"/>
    <property type="project" value="TreeGrafter"/>
</dbReference>
<dbReference type="CDD" id="cd13959">
    <property type="entry name" value="PT_UbiA_COQ2"/>
    <property type="match status" value="1"/>
</dbReference>
<reference evidence="10" key="1">
    <citation type="submission" date="2021-07" db="EMBL/GenBank/DDBJ databases">
        <authorList>
            <person name="Durling M."/>
        </authorList>
    </citation>
    <scope>NUCLEOTIDE SEQUENCE</scope>
</reference>
<evidence type="ECO:0000256" key="7">
    <source>
        <dbReference type="ARBA" id="ARBA00022989"/>
    </source>
</evidence>
<feature type="transmembrane region" description="Helical" evidence="9">
    <location>
        <begin position="189"/>
        <end position="214"/>
    </location>
</feature>
<evidence type="ECO:0000256" key="1">
    <source>
        <dbReference type="ARBA" id="ARBA00001946"/>
    </source>
</evidence>
<evidence type="ECO:0000256" key="9">
    <source>
        <dbReference type="SAM" id="Phobius"/>
    </source>
</evidence>
<accession>A0A9N9KMH6</accession>
<dbReference type="OrthoDB" id="18170at2759"/>
<comment type="similarity">
    <text evidence="4">Belongs to the UbiA prenyltransferase family.</text>
</comment>
<comment type="caution">
    <text evidence="10">The sequence shown here is derived from an EMBL/GenBank/DDBJ whole genome shotgun (WGS) entry which is preliminary data.</text>
</comment>
<comment type="cofactor">
    <cofactor evidence="1">
        <name>Mg(2+)</name>
        <dbReference type="ChEBI" id="CHEBI:18420"/>
    </cofactor>
</comment>
<protein>
    <submittedName>
        <fullName evidence="10">Uncharacterized protein</fullName>
    </submittedName>
</protein>
<evidence type="ECO:0000256" key="6">
    <source>
        <dbReference type="ARBA" id="ARBA00022692"/>
    </source>
</evidence>
<keyword evidence="8 9" id="KW-0472">Membrane</keyword>
<dbReference type="AlphaFoldDB" id="A0A9N9KMH6"/>
<name>A0A9N9KMH6_9HELO</name>
<dbReference type="EMBL" id="CAJVRL010000001">
    <property type="protein sequence ID" value="CAG8948677.1"/>
    <property type="molecule type" value="Genomic_DNA"/>
</dbReference>
<dbReference type="InterPro" id="IPR000537">
    <property type="entry name" value="UbiA_prenyltransferase"/>
</dbReference>
<evidence type="ECO:0000313" key="11">
    <source>
        <dbReference type="Proteomes" id="UP000696280"/>
    </source>
</evidence>
<dbReference type="InterPro" id="IPR039653">
    <property type="entry name" value="Prenyltransferase"/>
</dbReference>
<dbReference type="Pfam" id="PF01040">
    <property type="entry name" value="UbiA"/>
    <property type="match status" value="1"/>
</dbReference>
<dbReference type="GO" id="GO:0008412">
    <property type="term" value="F:4-hydroxybenzoate polyprenyltransferase activity"/>
    <property type="evidence" value="ECO:0007669"/>
    <property type="project" value="TreeGrafter"/>
</dbReference>
<dbReference type="PANTHER" id="PTHR11048">
    <property type="entry name" value="PRENYLTRANSFERASES"/>
    <property type="match status" value="1"/>
</dbReference>
<keyword evidence="6 9" id="KW-0812">Transmembrane</keyword>
<dbReference type="FunFam" id="1.10.357.140:FF:000008">
    <property type="entry name" value="4-hydroxybenzoate octaprenyltransferase"/>
    <property type="match status" value="1"/>
</dbReference>
<feature type="transmembrane region" description="Helical" evidence="9">
    <location>
        <begin position="126"/>
        <end position="143"/>
    </location>
</feature>
<evidence type="ECO:0000256" key="3">
    <source>
        <dbReference type="ARBA" id="ARBA00005179"/>
    </source>
</evidence>